<dbReference type="AlphaFoldDB" id="A0A498H3L9"/>
<evidence type="ECO:0000259" key="2">
    <source>
        <dbReference type="Pfam" id="PF14358"/>
    </source>
</evidence>
<evidence type="ECO:0000313" key="3">
    <source>
        <dbReference type="EMBL" id="RXE56825.1"/>
    </source>
</evidence>
<comment type="caution">
    <text evidence="3">The sequence shown here is derived from an EMBL/GenBank/DDBJ whole genome shotgun (WGS) entry which is preliminary data.</text>
</comment>
<feature type="transmembrane region" description="Helical" evidence="1">
    <location>
        <begin position="62"/>
        <end position="80"/>
    </location>
</feature>
<keyword evidence="4" id="KW-1185">Reference proteome</keyword>
<keyword evidence="1" id="KW-0812">Transmembrane</keyword>
<gene>
    <name evidence="3" type="ORF">ABH15_01315</name>
</gene>
<keyword evidence="1" id="KW-1133">Transmembrane helix</keyword>
<reference evidence="3 4" key="1">
    <citation type="journal article" date="2015" name="Int. J. Syst. Evol. Microbiol.">
        <title>Methanoculleus taiwanensis sp. nov., a methanogen isolated from deep marine sediment at the deformation front area near Taiwan.</title>
        <authorList>
            <person name="Weng C.Y."/>
            <person name="Chen S.C."/>
            <person name="Lai M.C."/>
            <person name="Wu S.Y."/>
            <person name="Lin S."/>
            <person name="Yang T.F."/>
            <person name="Chen P.C."/>
        </authorList>
    </citation>
    <scope>NUCLEOTIDE SEQUENCE [LARGE SCALE GENOMIC DNA]</scope>
    <source>
        <strain evidence="3 4">CYW4</strain>
    </source>
</reference>
<protein>
    <recommendedName>
        <fullName evidence="2">Flavinylation-associated cytochrome domain-containing protein</fullName>
    </recommendedName>
</protein>
<evidence type="ECO:0000313" key="4">
    <source>
        <dbReference type="Proteomes" id="UP000290932"/>
    </source>
</evidence>
<dbReference type="InterPro" id="IPR016174">
    <property type="entry name" value="Di-haem_cyt_TM"/>
</dbReference>
<proteinExistence type="predicted"/>
<feature type="transmembrane region" description="Helical" evidence="1">
    <location>
        <begin position="12"/>
        <end position="32"/>
    </location>
</feature>
<dbReference type="GO" id="GO:0016020">
    <property type="term" value="C:membrane"/>
    <property type="evidence" value="ECO:0007669"/>
    <property type="project" value="InterPro"/>
</dbReference>
<dbReference type="EMBL" id="LHQS01000001">
    <property type="protein sequence ID" value="RXE56825.1"/>
    <property type="molecule type" value="Genomic_DNA"/>
</dbReference>
<dbReference type="InterPro" id="IPR025517">
    <property type="entry name" value="DUF4405"/>
</dbReference>
<dbReference type="Proteomes" id="UP000290932">
    <property type="component" value="Unassembled WGS sequence"/>
</dbReference>
<dbReference type="OrthoDB" id="134790at2157"/>
<dbReference type="Pfam" id="PF14358">
    <property type="entry name" value="DUF4405"/>
    <property type="match status" value="1"/>
</dbReference>
<sequence>MRKAVINAFVDAIALILFIPSLISGVVLYVVLPSGGGGFRGGTSVASADIFLGIARSDWKDLHTYTSLAFAALIIVHLLLHWRYMRSLGRIFRGTRTDTE</sequence>
<evidence type="ECO:0000256" key="1">
    <source>
        <dbReference type="SAM" id="Phobius"/>
    </source>
</evidence>
<dbReference type="GO" id="GO:0022904">
    <property type="term" value="P:respiratory electron transport chain"/>
    <property type="evidence" value="ECO:0007669"/>
    <property type="project" value="InterPro"/>
</dbReference>
<dbReference type="SUPFAM" id="SSF81342">
    <property type="entry name" value="Transmembrane di-heme cytochromes"/>
    <property type="match status" value="1"/>
</dbReference>
<feature type="domain" description="Flavinylation-associated cytochrome" evidence="2">
    <location>
        <begin position="9"/>
        <end position="82"/>
    </location>
</feature>
<name>A0A498H3L9_9EURY</name>
<keyword evidence="1" id="KW-0472">Membrane</keyword>
<organism evidence="3 4">
    <name type="scientific">Methanoculleus taiwanensis</name>
    <dbReference type="NCBI Taxonomy" id="1550565"/>
    <lineage>
        <taxon>Archaea</taxon>
        <taxon>Methanobacteriati</taxon>
        <taxon>Methanobacteriota</taxon>
        <taxon>Stenosarchaea group</taxon>
        <taxon>Methanomicrobia</taxon>
        <taxon>Methanomicrobiales</taxon>
        <taxon>Methanomicrobiaceae</taxon>
        <taxon>Methanoculleus</taxon>
    </lineage>
</organism>
<dbReference type="RefSeq" id="WP_164913605.1">
    <property type="nucleotide sequence ID" value="NZ_LHQS01000001.1"/>
</dbReference>
<accession>A0A498H3L9</accession>